<evidence type="ECO:0000313" key="2">
    <source>
        <dbReference type="EMBL" id="CAK0799814.1"/>
    </source>
</evidence>
<keyword evidence="3" id="KW-1185">Reference proteome</keyword>
<dbReference type="EMBL" id="CAUYUJ010002225">
    <property type="protein sequence ID" value="CAK0799814.1"/>
    <property type="molecule type" value="Genomic_DNA"/>
</dbReference>
<feature type="compositionally biased region" description="Low complexity" evidence="1">
    <location>
        <begin position="179"/>
        <end position="192"/>
    </location>
</feature>
<feature type="region of interest" description="Disordered" evidence="1">
    <location>
        <begin position="110"/>
        <end position="202"/>
    </location>
</feature>
<evidence type="ECO:0000313" key="3">
    <source>
        <dbReference type="Proteomes" id="UP001189429"/>
    </source>
</evidence>
<gene>
    <name evidence="2" type="ORF">PCOR1329_LOCUS8154</name>
</gene>
<feature type="compositionally biased region" description="Polar residues" evidence="1">
    <location>
        <begin position="155"/>
        <end position="164"/>
    </location>
</feature>
<evidence type="ECO:0000256" key="1">
    <source>
        <dbReference type="SAM" id="MobiDB-lite"/>
    </source>
</evidence>
<reference evidence="2" key="1">
    <citation type="submission" date="2023-10" db="EMBL/GenBank/DDBJ databases">
        <authorList>
            <person name="Chen Y."/>
            <person name="Shah S."/>
            <person name="Dougan E. K."/>
            <person name="Thang M."/>
            <person name="Chan C."/>
        </authorList>
    </citation>
    <scope>NUCLEOTIDE SEQUENCE [LARGE SCALE GENOMIC DNA]</scope>
</reference>
<sequence length="581" mass="62681">MAALAARGVFDFAREDGGRGLAAIELGADEDIFVGRYRITDETCAPDLSQPCHAQYVDNFIAISSDADHVKQSVTAAVVALEARGEFPEVPGEMIEQDWEVAGRFEWRKKGDKAPGTAASLGLAPRTGPLPRTPQAELRGPRAPAPRPGEGLAATSSRPASTGHSRVAALRQQHRVLRRPAASPAPLASSGPLRRKASQRAARGVARRAAAARVLGMTVLEAACIQPRARNRYQEIFRDFLSRANGRPLASEDLVDEAIAEWLDELHLDGEDLSAGSWAYAAVTFFAGLNKASGALMPRCRRALRGFRRLAPPRSRLPMPYMVVAMVVMELIAQHLVESALVVLLIFELRLRPGEAFHARAADLVPPVSDVSGASHWCATLHAAETEQESKTGEIDESLSLDLGRQSCLGPALNQFASQRLGANWRAAQQRCVGASHRLAAPLFTGDFKTVVEALGVHAALGAARVYMLRRGGASHDCASVCRRLGGARRRGRRRSWSSVRRYEKGGRLAQVAHKLAPALQARGKLCAELLSERVFVEVFSGGGHLSEAIPGAGVTALLWDISLGENYDLSYASSFPDSWR</sequence>
<accession>A0ABN9Q616</accession>
<protein>
    <submittedName>
        <fullName evidence="2">Uncharacterized protein</fullName>
    </submittedName>
</protein>
<comment type="caution">
    <text evidence="2">The sequence shown here is derived from an EMBL/GenBank/DDBJ whole genome shotgun (WGS) entry which is preliminary data.</text>
</comment>
<dbReference type="Proteomes" id="UP001189429">
    <property type="component" value="Unassembled WGS sequence"/>
</dbReference>
<name>A0ABN9Q616_9DINO</name>
<organism evidence="2 3">
    <name type="scientific">Prorocentrum cordatum</name>
    <dbReference type="NCBI Taxonomy" id="2364126"/>
    <lineage>
        <taxon>Eukaryota</taxon>
        <taxon>Sar</taxon>
        <taxon>Alveolata</taxon>
        <taxon>Dinophyceae</taxon>
        <taxon>Prorocentrales</taxon>
        <taxon>Prorocentraceae</taxon>
        <taxon>Prorocentrum</taxon>
    </lineage>
</organism>
<feature type="compositionally biased region" description="Low complexity" evidence="1">
    <location>
        <begin position="136"/>
        <end position="154"/>
    </location>
</feature>
<proteinExistence type="predicted"/>